<dbReference type="PANTHER" id="PTHR40457">
    <property type="entry name" value="PHOSPHOLIPASE A1"/>
    <property type="match status" value="1"/>
</dbReference>
<sequence>MNISRNLLVLLAKLLFLFSLSSYADELSEYERCQLKQLNSSLENISIEQINHLCNSLKNKDTTHSNGALSLRLKEERKTAFNPYVITPHLMNYILPITYTTGYNEAVYADSPLADASQRFEAKMQISFKVPLNYASMFTENDALFFGMTMQSWWQVYSSVHSKPFRETNYQPEIFYFLPVNWQLLNTSTSLIFGLEHQSNGRELPISRSWNRIYMGILVEHPDWVLNLQPWWRIPENQNNDTSDPDRDDNPDIAYYMGYFELKGAYRIDQNMQTQFLIRHNINTHKGAFEIGFTFPIWGRLRGYLQYFNGYGESLIDYNNAQQRLGLGIALTDLL</sequence>
<evidence type="ECO:0000313" key="19">
    <source>
        <dbReference type="EMBL" id="MER2490582.1"/>
    </source>
</evidence>
<dbReference type="Pfam" id="PF02253">
    <property type="entry name" value="PLA1"/>
    <property type="match status" value="1"/>
</dbReference>
<evidence type="ECO:0000256" key="7">
    <source>
        <dbReference type="ARBA" id="ARBA00021726"/>
    </source>
</evidence>
<keyword evidence="9" id="KW-0812">Transmembrane</keyword>
<evidence type="ECO:0000256" key="12">
    <source>
        <dbReference type="ARBA" id="ARBA00022801"/>
    </source>
</evidence>
<accession>A0ABV1RD10</accession>
<dbReference type="EC" id="3.1.1.4" evidence="6 18"/>
<evidence type="ECO:0000313" key="20">
    <source>
        <dbReference type="Proteomes" id="UP001467690"/>
    </source>
</evidence>
<evidence type="ECO:0000256" key="10">
    <source>
        <dbReference type="ARBA" id="ARBA00022723"/>
    </source>
</evidence>
<comment type="caution">
    <text evidence="19">The sequence shown here is derived from an EMBL/GenBank/DDBJ whole genome shotgun (WGS) entry which is preliminary data.</text>
</comment>
<comment type="catalytic activity">
    <reaction evidence="1 18">
        <text>a 1,2-diacyl-sn-glycero-3-phosphocholine + H2O = a 2-acyl-sn-glycero-3-phosphocholine + a fatty acid + H(+)</text>
        <dbReference type="Rhea" id="RHEA:18689"/>
        <dbReference type="ChEBI" id="CHEBI:15377"/>
        <dbReference type="ChEBI" id="CHEBI:15378"/>
        <dbReference type="ChEBI" id="CHEBI:28868"/>
        <dbReference type="ChEBI" id="CHEBI:57643"/>
        <dbReference type="ChEBI" id="CHEBI:57875"/>
        <dbReference type="EC" id="3.1.1.32"/>
    </reaction>
</comment>
<keyword evidence="17 18" id="KW-0998">Cell outer membrane</keyword>
<dbReference type="PRINTS" id="PR01486">
    <property type="entry name" value="PHPHLIPASEA1"/>
</dbReference>
<evidence type="ECO:0000256" key="2">
    <source>
        <dbReference type="ARBA" id="ARBA00001604"/>
    </source>
</evidence>
<organism evidence="19 20">
    <name type="scientific">Catenovulum sediminis</name>
    <dbReference type="NCBI Taxonomy" id="1740262"/>
    <lineage>
        <taxon>Bacteria</taxon>
        <taxon>Pseudomonadati</taxon>
        <taxon>Pseudomonadota</taxon>
        <taxon>Gammaproteobacteria</taxon>
        <taxon>Alteromonadales</taxon>
        <taxon>Alteromonadaceae</taxon>
        <taxon>Catenovulum</taxon>
    </lineage>
</organism>
<evidence type="ECO:0000256" key="17">
    <source>
        <dbReference type="ARBA" id="ARBA00023237"/>
    </source>
</evidence>
<evidence type="ECO:0000256" key="5">
    <source>
        <dbReference type="ARBA" id="ARBA00013179"/>
    </source>
</evidence>
<dbReference type="SUPFAM" id="SSF56931">
    <property type="entry name" value="Outer membrane phospholipase A (OMPLA)"/>
    <property type="match status" value="1"/>
</dbReference>
<evidence type="ECO:0000256" key="3">
    <source>
        <dbReference type="ARBA" id="ARBA00010525"/>
    </source>
</evidence>
<evidence type="ECO:0000256" key="6">
    <source>
        <dbReference type="ARBA" id="ARBA00013278"/>
    </source>
</evidence>
<gene>
    <name evidence="19" type="ORF">ABS311_01615</name>
</gene>
<evidence type="ECO:0000256" key="4">
    <source>
        <dbReference type="ARBA" id="ARBA00011702"/>
    </source>
</evidence>
<evidence type="ECO:0000256" key="13">
    <source>
        <dbReference type="ARBA" id="ARBA00022837"/>
    </source>
</evidence>
<dbReference type="InterPro" id="IPR036541">
    <property type="entry name" value="PLipase_A1_sf"/>
</dbReference>
<keyword evidence="15 18" id="KW-0443">Lipid metabolism</keyword>
<dbReference type="InterPro" id="IPR003187">
    <property type="entry name" value="PLipase_A1"/>
</dbReference>
<comment type="cofactor">
    <cofactor evidence="18">
        <name>Ca(2+)</name>
        <dbReference type="ChEBI" id="CHEBI:29108"/>
    </cofactor>
    <text evidence="18">Binds 1 Ca(2+) ion per monomer. In the dimeric form the Ca(2+) is bound by different amino acids with binding of each Ca(2+) shared with ligands coming from each monomer. The Ca(2+) ion may have a role in catalysis.</text>
</comment>
<comment type="similarity">
    <text evidence="3 18">Belongs to the phospholipase A1 family.</text>
</comment>
<reference evidence="19 20" key="1">
    <citation type="submission" date="2024-06" db="EMBL/GenBank/DDBJ databases">
        <authorList>
            <person name="Chen R.Y."/>
        </authorList>
    </citation>
    <scope>NUCLEOTIDE SEQUENCE [LARGE SCALE GENOMIC DNA]</scope>
    <source>
        <strain evidence="19 20">D2</strain>
    </source>
</reference>
<dbReference type="Gene3D" id="2.40.230.10">
    <property type="entry name" value="Phospholipase A1"/>
    <property type="match status" value="1"/>
</dbReference>
<proteinExistence type="inferred from homology"/>
<dbReference type="EC" id="3.1.1.32" evidence="5 18"/>
<evidence type="ECO:0000256" key="11">
    <source>
        <dbReference type="ARBA" id="ARBA00022729"/>
    </source>
</evidence>
<dbReference type="RefSeq" id="WP_221935046.1">
    <property type="nucleotide sequence ID" value="NZ_CP041660.1"/>
</dbReference>
<dbReference type="PANTHER" id="PTHR40457:SF1">
    <property type="entry name" value="PHOSPHOLIPASE A1"/>
    <property type="match status" value="1"/>
</dbReference>
<evidence type="ECO:0000256" key="16">
    <source>
        <dbReference type="ARBA" id="ARBA00023136"/>
    </source>
</evidence>
<name>A0ABV1RD10_9ALTE</name>
<evidence type="ECO:0000256" key="1">
    <source>
        <dbReference type="ARBA" id="ARBA00000111"/>
    </source>
</evidence>
<evidence type="ECO:0000256" key="9">
    <source>
        <dbReference type="ARBA" id="ARBA00022692"/>
    </source>
</evidence>
<dbReference type="EMBL" id="JBELOE010000060">
    <property type="protein sequence ID" value="MER2490582.1"/>
    <property type="molecule type" value="Genomic_DNA"/>
</dbReference>
<comment type="subunit">
    <text evidence="4 18">Homodimer; dimerization is reversible, and the dimeric form is the active one.</text>
</comment>
<dbReference type="Proteomes" id="UP001467690">
    <property type="component" value="Unassembled WGS sequence"/>
</dbReference>
<dbReference type="CDD" id="cd00541">
    <property type="entry name" value="OMPLA"/>
    <property type="match status" value="1"/>
</dbReference>
<keyword evidence="16" id="KW-0472">Membrane</keyword>
<evidence type="ECO:0000256" key="8">
    <source>
        <dbReference type="ARBA" id="ARBA00022452"/>
    </source>
</evidence>
<keyword evidence="11 18" id="KW-0732">Signal</keyword>
<keyword evidence="20" id="KW-1185">Reference proteome</keyword>
<keyword evidence="14 18" id="KW-0442">Lipid degradation</keyword>
<keyword evidence="13 18" id="KW-0106">Calcium</keyword>
<feature type="chain" id="PRO_5044993704" description="Phospholipase A1" evidence="18">
    <location>
        <begin position="25"/>
        <end position="335"/>
    </location>
</feature>
<keyword evidence="10 18" id="KW-0479">Metal-binding</keyword>
<evidence type="ECO:0000256" key="18">
    <source>
        <dbReference type="RuleBase" id="RU366027"/>
    </source>
</evidence>
<comment type="function">
    <text evidence="18">Hydrolysis of phosphatidylcholine with phospholipase A2 (EC 3.1.1.4) and phospholipase A1 (EC 3.1.1.32) activities.</text>
</comment>
<keyword evidence="12 18" id="KW-0378">Hydrolase</keyword>
<evidence type="ECO:0000256" key="15">
    <source>
        <dbReference type="ARBA" id="ARBA00023098"/>
    </source>
</evidence>
<evidence type="ECO:0000256" key="14">
    <source>
        <dbReference type="ARBA" id="ARBA00022963"/>
    </source>
</evidence>
<comment type="catalytic activity">
    <reaction evidence="2 18">
        <text>a 1,2-diacyl-sn-glycero-3-phosphocholine + H2O = a 1-acyl-sn-glycero-3-phosphocholine + a fatty acid + H(+)</text>
        <dbReference type="Rhea" id="RHEA:15801"/>
        <dbReference type="ChEBI" id="CHEBI:15377"/>
        <dbReference type="ChEBI" id="CHEBI:15378"/>
        <dbReference type="ChEBI" id="CHEBI:28868"/>
        <dbReference type="ChEBI" id="CHEBI:57643"/>
        <dbReference type="ChEBI" id="CHEBI:58168"/>
        <dbReference type="EC" id="3.1.1.4"/>
    </reaction>
</comment>
<feature type="signal peptide" evidence="18">
    <location>
        <begin position="1"/>
        <end position="24"/>
    </location>
</feature>
<protein>
    <recommendedName>
        <fullName evidence="7 18">Phospholipase A1</fullName>
        <ecNumber evidence="5 18">3.1.1.32</ecNumber>
        <ecNumber evidence="6 18">3.1.1.4</ecNumber>
    </recommendedName>
    <alternativeName>
        <fullName evidence="18">Phosphatidylcholine 1-acylhydrolase</fullName>
    </alternativeName>
</protein>
<comment type="subcellular location">
    <subcellularLocation>
        <location evidence="18">Cell outer membrane</location>
        <topology evidence="18">Multi-pass membrane protein</topology>
    </subcellularLocation>
    <text evidence="18">One of the very few enzymes located there.</text>
</comment>
<keyword evidence="8" id="KW-1134">Transmembrane beta strand</keyword>